<evidence type="ECO:0000313" key="4">
    <source>
        <dbReference type="Proteomes" id="UP001497623"/>
    </source>
</evidence>
<evidence type="ECO:0000313" key="3">
    <source>
        <dbReference type="EMBL" id="CAL4142045.1"/>
    </source>
</evidence>
<proteinExistence type="predicted"/>
<feature type="domain" description="EGF-like" evidence="2">
    <location>
        <begin position="131"/>
        <end position="173"/>
    </location>
</feature>
<feature type="chain" id="PRO_5043550854" description="EGF-like domain-containing protein" evidence="1">
    <location>
        <begin position="25"/>
        <end position="189"/>
    </location>
</feature>
<dbReference type="Gene3D" id="2.10.25.10">
    <property type="entry name" value="Laminin"/>
    <property type="match status" value="1"/>
</dbReference>
<keyword evidence="1" id="KW-0732">Signal</keyword>
<sequence>MESKGIFLCTIIFLSVVTVKYSYAKLPYGSPCTNEIQCQGIVSQYDVKYSDCKNGRCNCSFSQRLQFTNNNYECQHILYGDTVTCEPDDNSTCINGVCKNEILSSNCICNDGFIMSGKTCREILSVDYEEDCKTPDSGPVPVCDYDRVMHCKSGGKCDCFSGYFYDKVNKTCISSEEYVKNYPEETIGM</sequence>
<dbReference type="Proteomes" id="UP001497623">
    <property type="component" value="Unassembled WGS sequence"/>
</dbReference>
<name>A0AAV2RXW9_MEGNR</name>
<accession>A0AAV2RXW9</accession>
<feature type="domain" description="EGF-like" evidence="2">
    <location>
        <begin position="84"/>
        <end position="121"/>
    </location>
</feature>
<dbReference type="InterPro" id="IPR000742">
    <property type="entry name" value="EGF"/>
</dbReference>
<dbReference type="AlphaFoldDB" id="A0AAV2RXW9"/>
<evidence type="ECO:0000256" key="1">
    <source>
        <dbReference type="SAM" id="SignalP"/>
    </source>
</evidence>
<protein>
    <recommendedName>
        <fullName evidence="2">EGF-like domain-containing protein</fullName>
    </recommendedName>
</protein>
<keyword evidence="4" id="KW-1185">Reference proteome</keyword>
<gene>
    <name evidence="3" type="ORF">MNOR_LOCUS28975</name>
</gene>
<comment type="caution">
    <text evidence="3">The sequence shown here is derived from an EMBL/GenBank/DDBJ whole genome shotgun (WGS) entry which is preliminary data.</text>
</comment>
<evidence type="ECO:0000259" key="2">
    <source>
        <dbReference type="SMART" id="SM00181"/>
    </source>
</evidence>
<dbReference type="SMART" id="SM00181">
    <property type="entry name" value="EGF"/>
    <property type="match status" value="2"/>
</dbReference>
<dbReference type="EMBL" id="CAXKWB010032861">
    <property type="protein sequence ID" value="CAL4142045.1"/>
    <property type="molecule type" value="Genomic_DNA"/>
</dbReference>
<reference evidence="3 4" key="1">
    <citation type="submission" date="2024-05" db="EMBL/GenBank/DDBJ databases">
        <authorList>
            <person name="Wallberg A."/>
        </authorList>
    </citation>
    <scope>NUCLEOTIDE SEQUENCE [LARGE SCALE GENOMIC DNA]</scope>
</reference>
<feature type="signal peptide" evidence="1">
    <location>
        <begin position="1"/>
        <end position="24"/>
    </location>
</feature>
<organism evidence="3 4">
    <name type="scientific">Meganyctiphanes norvegica</name>
    <name type="common">Northern krill</name>
    <name type="synonym">Thysanopoda norvegica</name>
    <dbReference type="NCBI Taxonomy" id="48144"/>
    <lineage>
        <taxon>Eukaryota</taxon>
        <taxon>Metazoa</taxon>
        <taxon>Ecdysozoa</taxon>
        <taxon>Arthropoda</taxon>
        <taxon>Crustacea</taxon>
        <taxon>Multicrustacea</taxon>
        <taxon>Malacostraca</taxon>
        <taxon>Eumalacostraca</taxon>
        <taxon>Eucarida</taxon>
        <taxon>Euphausiacea</taxon>
        <taxon>Euphausiidae</taxon>
        <taxon>Meganyctiphanes</taxon>
    </lineage>
</organism>